<dbReference type="Proteomes" id="UP000199034">
    <property type="component" value="Unassembled WGS sequence"/>
</dbReference>
<gene>
    <name evidence="2" type="ORF">SAMN05421872_101588</name>
</gene>
<accession>A0A1G6JWN7</accession>
<proteinExistence type="predicted"/>
<keyword evidence="3" id="KW-1185">Reference proteome</keyword>
<evidence type="ECO:0000259" key="1">
    <source>
        <dbReference type="Pfam" id="PF04892"/>
    </source>
</evidence>
<reference evidence="2 3" key="1">
    <citation type="submission" date="2016-10" db="EMBL/GenBank/DDBJ databases">
        <authorList>
            <person name="de Groot N.N."/>
        </authorList>
    </citation>
    <scope>NUCLEOTIDE SEQUENCE [LARGE SCALE GENOMIC DNA]</scope>
    <source>
        <strain evidence="2 3">CGMCC 4.6858</strain>
    </source>
</reference>
<dbReference type="InterPro" id="IPR006976">
    <property type="entry name" value="VanZ-like"/>
</dbReference>
<sequence length="184" mass="18644">MLDDEVWRHLPLAPIPAVLVGVVGLALLVAVSTFSGRGAARAAAVLATVTVGAILVVTLTGGATSDERTTSLRPGAGIRLELGNVNQTLGLVNVLGNIALFIPLVWSVAALALQARTTGARTGLALGGLAGLALSVSLEVAQYFLGRAADVDDVLLNATGALLGAAGSAVLIMIVRPDRRRARP</sequence>
<feature type="domain" description="VanZ-like" evidence="1">
    <location>
        <begin position="68"/>
        <end position="167"/>
    </location>
</feature>
<dbReference type="RefSeq" id="WP_090850543.1">
    <property type="nucleotide sequence ID" value="NZ_FMZM01000001.1"/>
</dbReference>
<name>A0A1G6JWN7_9ACTN</name>
<protein>
    <submittedName>
        <fullName evidence="2">VanZ like family protein</fullName>
    </submittedName>
</protein>
<dbReference type="Pfam" id="PF04892">
    <property type="entry name" value="VanZ"/>
    <property type="match status" value="1"/>
</dbReference>
<organism evidence="2 3">
    <name type="scientific">Nocardioides lianchengensis</name>
    <dbReference type="NCBI Taxonomy" id="1045774"/>
    <lineage>
        <taxon>Bacteria</taxon>
        <taxon>Bacillati</taxon>
        <taxon>Actinomycetota</taxon>
        <taxon>Actinomycetes</taxon>
        <taxon>Propionibacteriales</taxon>
        <taxon>Nocardioidaceae</taxon>
        <taxon>Nocardioides</taxon>
    </lineage>
</organism>
<evidence type="ECO:0000313" key="3">
    <source>
        <dbReference type="Proteomes" id="UP000199034"/>
    </source>
</evidence>
<evidence type="ECO:0000313" key="2">
    <source>
        <dbReference type="EMBL" id="SDC22416.1"/>
    </source>
</evidence>
<dbReference type="EMBL" id="FMZM01000001">
    <property type="protein sequence ID" value="SDC22416.1"/>
    <property type="molecule type" value="Genomic_DNA"/>
</dbReference>
<dbReference type="AlphaFoldDB" id="A0A1G6JWN7"/>